<evidence type="ECO:0000313" key="2">
    <source>
        <dbReference type="Proteomes" id="UP000887013"/>
    </source>
</evidence>
<name>A0A8X6QI73_NEPPI</name>
<organism evidence="1 2">
    <name type="scientific">Nephila pilipes</name>
    <name type="common">Giant wood spider</name>
    <name type="synonym">Nephila maculata</name>
    <dbReference type="NCBI Taxonomy" id="299642"/>
    <lineage>
        <taxon>Eukaryota</taxon>
        <taxon>Metazoa</taxon>
        <taxon>Ecdysozoa</taxon>
        <taxon>Arthropoda</taxon>
        <taxon>Chelicerata</taxon>
        <taxon>Arachnida</taxon>
        <taxon>Araneae</taxon>
        <taxon>Araneomorphae</taxon>
        <taxon>Entelegynae</taxon>
        <taxon>Araneoidea</taxon>
        <taxon>Nephilidae</taxon>
        <taxon>Nephila</taxon>
    </lineage>
</organism>
<dbReference type="AlphaFoldDB" id="A0A8X6QI73"/>
<gene>
    <name evidence="1" type="ORF">NPIL_628821</name>
</gene>
<dbReference type="Proteomes" id="UP000887013">
    <property type="component" value="Unassembled WGS sequence"/>
</dbReference>
<evidence type="ECO:0000313" key="1">
    <source>
        <dbReference type="EMBL" id="GFU26660.1"/>
    </source>
</evidence>
<dbReference type="EMBL" id="BMAW01032666">
    <property type="protein sequence ID" value="GFU26660.1"/>
    <property type="molecule type" value="Genomic_DNA"/>
</dbReference>
<sequence length="76" mass="8889">MNTAPLDPIVEFDIVTSVLYVQAKQWMESPKRSLSSTSCMTASFLQLNERPRKELDPLPQFINKLNIEERDYYVDH</sequence>
<reference evidence="1" key="1">
    <citation type="submission" date="2020-08" db="EMBL/GenBank/DDBJ databases">
        <title>Multicomponent nature underlies the extraordinary mechanical properties of spider dragline silk.</title>
        <authorList>
            <person name="Kono N."/>
            <person name="Nakamura H."/>
            <person name="Mori M."/>
            <person name="Yoshida Y."/>
            <person name="Ohtoshi R."/>
            <person name="Malay A.D."/>
            <person name="Moran D.A.P."/>
            <person name="Tomita M."/>
            <person name="Numata K."/>
            <person name="Arakawa K."/>
        </authorList>
    </citation>
    <scope>NUCLEOTIDE SEQUENCE</scope>
</reference>
<proteinExistence type="predicted"/>
<comment type="caution">
    <text evidence="1">The sequence shown here is derived from an EMBL/GenBank/DDBJ whole genome shotgun (WGS) entry which is preliminary data.</text>
</comment>
<accession>A0A8X6QI73</accession>
<keyword evidence="2" id="KW-1185">Reference proteome</keyword>
<protein>
    <submittedName>
        <fullName evidence="1">Uncharacterized protein</fullName>
    </submittedName>
</protein>